<protein>
    <submittedName>
        <fullName evidence="1">Uncharacterized protein</fullName>
    </submittedName>
</protein>
<comment type="caution">
    <text evidence="1">The sequence shown here is derived from an EMBL/GenBank/DDBJ whole genome shotgun (WGS) entry which is preliminary data.</text>
</comment>
<name>A0A9W4XQT2_9PLEO</name>
<evidence type="ECO:0000313" key="1">
    <source>
        <dbReference type="EMBL" id="CAI6334086.1"/>
    </source>
</evidence>
<dbReference type="AlphaFoldDB" id="A0A9W4XQT2"/>
<evidence type="ECO:0000313" key="2">
    <source>
        <dbReference type="Proteomes" id="UP001152607"/>
    </source>
</evidence>
<accession>A0A9W4XQT2</accession>
<dbReference type="Proteomes" id="UP001152607">
    <property type="component" value="Unassembled WGS sequence"/>
</dbReference>
<dbReference type="EMBL" id="CAOQHR010000004">
    <property type="protein sequence ID" value="CAI6334086.1"/>
    <property type="molecule type" value="Genomic_DNA"/>
</dbReference>
<sequence>MRCVVGNTFHVIAKIPADNHQRFKMCRLSITIRQVGRNISIQSTATCKPGIYLAVRQRSQTPGRTWADLFESLGGTRAIAVIHGKAMKLIAQLCIIAEAGTSSSGALLHVVRQSICFSMRIPEAGFHQVWRRASVPCIVLVIQAI</sequence>
<reference evidence="1" key="1">
    <citation type="submission" date="2023-01" db="EMBL/GenBank/DDBJ databases">
        <authorList>
            <person name="Van Ghelder C."/>
            <person name="Rancurel C."/>
        </authorList>
    </citation>
    <scope>NUCLEOTIDE SEQUENCE</scope>
    <source>
        <strain evidence="1">CNCM I-4278</strain>
    </source>
</reference>
<keyword evidence="2" id="KW-1185">Reference proteome</keyword>
<proteinExistence type="predicted"/>
<gene>
    <name evidence="1" type="ORF">PDIGIT_LOCUS7140</name>
</gene>
<organism evidence="1 2">
    <name type="scientific">Periconia digitata</name>
    <dbReference type="NCBI Taxonomy" id="1303443"/>
    <lineage>
        <taxon>Eukaryota</taxon>
        <taxon>Fungi</taxon>
        <taxon>Dikarya</taxon>
        <taxon>Ascomycota</taxon>
        <taxon>Pezizomycotina</taxon>
        <taxon>Dothideomycetes</taxon>
        <taxon>Pleosporomycetidae</taxon>
        <taxon>Pleosporales</taxon>
        <taxon>Massarineae</taxon>
        <taxon>Periconiaceae</taxon>
        <taxon>Periconia</taxon>
    </lineage>
</organism>